<dbReference type="PROSITE" id="PS51318">
    <property type="entry name" value="TAT"/>
    <property type="match status" value="1"/>
</dbReference>
<organism evidence="1 2">
    <name type="scientific">Halorubrum ezzemoulense</name>
    <name type="common">Halorubrum chaoviator</name>
    <dbReference type="NCBI Taxonomy" id="337243"/>
    <lineage>
        <taxon>Archaea</taxon>
        <taxon>Methanobacteriati</taxon>
        <taxon>Methanobacteriota</taxon>
        <taxon>Stenosarchaea group</taxon>
        <taxon>Halobacteria</taxon>
        <taxon>Halobacteriales</taxon>
        <taxon>Haloferacaceae</taxon>
        <taxon>Halorubrum</taxon>
    </lineage>
</organism>
<dbReference type="AlphaFoldDB" id="A0A256ITR3"/>
<dbReference type="RefSeq" id="WP_094580309.1">
    <property type="nucleotide sequence ID" value="NZ_NHOW01000147.1"/>
</dbReference>
<evidence type="ECO:0000313" key="2">
    <source>
        <dbReference type="Proteomes" id="UP000216409"/>
    </source>
</evidence>
<reference evidence="1 2" key="1">
    <citation type="journal article" date="2014" name="Front. Microbiol.">
        <title>Population and genomic analysis of the genus Halorubrum.</title>
        <authorList>
            <person name="Fullmer M.S."/>
            <person name="Soucy S.M."/>
            <person name="Swithers K.S."/>
            <person name="Makkay A.M."/>
            <person name="Wheeler R."/>
            <person name="Ventosa A."/>
            <person name="Gogarten J.P."/>
            <person name="Papke R.T."/>
        </authorList>
    </citation>
    <scope>NUCLEOTIDE SEQUENCE [LARGE SCALE GENOMIC DNA]</scope>
    <source>
        <strain evidence="1 2">LD3</strain>
    </source>
</reference>
<proteinExistence type="predicted"/>
<protein>
    <recommendedName>
        <fullName evidence="3">Secreted glycoprotein</fullName>
    </recommendedName>
</protein>
<sequence length="276" mass="29300">MTQDNPHLSRRTALRTVAGAALTSVAGCLNNGDSPSGANSTSSDEGGIIQQITVEGTELVIEYSSEEEVDQINLVQPNGELFGQRETAAGSQQVSFEIGTSYEPGEYTVVALSGEETLAESSSVIQPEIGIQEVGLYRNNPEKPWDEVYGDTETDRRKNGEAYVTVENTGSGPEAIVELIFSGDVPNPVEDPRGSGMYETEQVVISPGETTDLFSSSFPFGSESEEGMGCSPDGNSGQFTVTVRTQVGGDQVSKSFDVQYSGSTEMSDCEVSITEA</sequence>
<dbReference type="EMBL" id="NHOW01000147">
    <property type="protein sequence ID" value="OYR59507.1"/>
    <property type="molecule type" value="Genomic_DNA"/>
</dbReference>
<accession>A0A256ITR3</accession>
<comment type="caution">
    <text evidence="1">The sequence shown here is derived from an EMBL/GenBank/DDBJ whole genome shotgun (WGS) entry which is preliminary data.</text>
</comment>
<evidence type="ECO:0000313" key="1">
    <source>
        <dbReference type="EMBL" id="OYR59507.1"/>
    </source>
</evidence>
<evidence type="ECO:0008006" key="3">
    <source>
        <dbReference type="Google" id="ProtNLM"/>
    </source>
</evidence>
<dbReference type="InterPro" id="IPR006311">
    <property type="entry name" value="TAT_signal"/>
</dbReference>
<name>A0A256ITR3_HALEZ</name>
<dbReference type="Proteomes" id="UP000216409">
    <property type="component" value="Unassembled WGS sequence"/>
</dbReference>
<gene>
    <name evidence="1" type="ORF">DJ83_12785</name>
</gene>